<dbReference type="EC" id="3.1.4.-" evidence="1"/>
<organism evidence="3 4">
    <name type="scientific">Thermococcus profundus</name>
    <dbReference type="NCBI Taxonomy" id="49899"/>
    <lineage>
        <taxon>Archaea</taxon>
        <taxon>Methanobacteriati</taxon>
        <taxon>Methanobacteriota</taxon>
        <taxon>Thermococci</taxon>
        <taxon>Thermococcales</taxon>
        <taxon>Thermococcaceae</taxon>
        <taxon>Thermococcus</taxon>
    </lineage>
</organism>
<gene>
    <name evidence="3" type="ORF">A3L09_09840</name>
</gene>
<evidence type="ECO:0000256" key="1">
    <source>
        <dbReference type="RuleBase" id="RU362039"/>
    </source>
</evidence>
<sequence>MRVVLLSDTHVGDKARVLPPLLLERISAEKPDLILHAGDVTDPAVLEELEKMAPTLAVRGNVDKLTLPEEKVVEVEGIRVLLLHGHQFFTLNAHFLALKALEAGADVLVFGHTHRFYSDIVSLHGRRVWLVNPGSPTFPRYDDPSFAVLGVSGEGIDVKRIVLY</sequence>
<dbReference type="Pfam" id="PF12850">
    <property type="entry name" value="Metallophos_2"/>
    <property type="match status" value="1"/>
</dbReference>
<dbReference type="EMBL" id="CP014862">
    <property type="protein sequence ID" value="ASJ03533.1"/>
    <property type="molecule type" value="Genomic_DNA"/>
</dbReference>
<keyword evidence="4" id="KW-1185">Reference proteome</keyword>
<reference evidence="3 4" key="1">
    <citation type="submission" date="2016-03" db="EMBL/GenBank/DDBJ databases">
        <title>Complete genome sequence of Thermococcus profundus strain DT5432.</title>
        <authorList>
            <person name="Oger P.M."/>
        </authorList>
    </citation>
    <scope>NUCLEOTIDE SEQUENCE [LARGE SCALE GENOMIC DNA]</scope>
    <source>
        <strain evidence="3 4">DT 5432</strain>
    </source>
</reference>
<comment type="cofactor">
    <cofactor evidence="1">
        <name>a divalent metal cation</name>
        <dbReference type="ChEBI" id="CHEBI:60240"/>
    </cofactor>
</comment>
<dbReference type="AlphaFoldDB" id="A0A2Z2MD95"/>
<dbReference type="Proteomes" id="UP000250179">
    <property type="component" value="Chromosome"/>
</dbReference>
<dbReference type="SUPFAM" id="SSF56300">
    <property type="entry name" value="Metallo-dependent phosphatases"/>
    <property type="match status" value="1"/>
</dbReference>
<keyword evidence="1" id="KW-0479">Metal-binding</keyword>
<comment type="similarity">
    <text evidence="1">Belongs to the metallophosphoesterase superfamily. YfcE family.</text>
</comment>
<dbReference type="NCBIfam" id="TIGR00040">
    <property type="entry name" value="yfcE"/>
    <property type="match status" value="1"/>
</dbReference>
<dbReference type="Gene3D" id="3.60.21.10">
    <property type="match status" value="1"/>
</dbReference>
<dbReference type="GO" id="GO:0046872">
    <property type="term" value="F:metal ion binding"/>
    <property type="evidence" value="ECO:0007669"/>
    <property type="project" value="UniProtKB-KW"/>
</dbReference>
<dbReference type="InterPro" id="IPR041802">
    <property type="entry name" value="MPP_YfcE"/>
</dbReference>
<dbReference type="InterPro" id="IPR024654">
    <property type="entry name" value="Calcineurin-like_PHP_lpxH"/>
</dbReference>
<protein>
    <recommendedName>
        <fullName evidence="1">Phosphoesterase</fullName>
        <ecNumber evidence="1">3.1.4.-</ecNumber>
    </recommendedName>
</protein>
<feature type="domain" description="Calcineurin-like phosphoesterase" evidence="2">
    <location>
        <begin position="1"/>
        <end position="152"/>
    </location>
</feature>
<evidence type="ECO:0000259" key="2">
    <source>
        <dbReference type="Pfam" id="PF12850"/>
    </source>
</evidence>
<dbReference type="PANTHER" id="PTHR11124">
    <property type="entry name" value="VACUOLAR SORTING PROTEIN VPS29"/>
    <property type="match status" value="1"/>
</dbReference>
<dbReference type="CDD" id="cd00841">
    <property type="entry name" value="MPP_YfcE"/>
    <property type="match status" value="1"/>
</dbReference>
<dbReference type="InterPro" id="IPR029052">
    <property type="entry name" value="Metallo-depent_PP-like"/>
</dbReference>
<dbReference type="GO" id="GO:0016787">
    <property type="term" value="F:hydrolase activity"/>
    <property type="evidence" value="ECO:0007669"/>
    <property type="project" value="UniProtKB-UniRule"/>
</dbReference>
<name>A0A2Z2MD95_THEPR</name>
<evidence type="ECO:0000313" key="3">
    <source>
        <dbReference type="EMBL" id="ASJ03533.1"/>
    </source>
</evidence>
<dbReference type="KEGG" id="tprf:A3L09_09840"/>
<evidence type="ECO:0000313" key="4">
    <source>
        <dbReference type="Proteomes" id="UP000250179"/>
    </source>
</evidence>
<dbReference type="OrthoDB" id="19174at2157"/>
<dbReference type="InterPro" id="IPR000979">
    <property type="entry name" value="Phosphodiesterase_MJ0936/Vps29"/>
</dbReference>
<accession>A0A2Z2MD95</accession>
<proteinExistence type="inferred from homology"/>